<feature type="signal peptide" evidence="11">
    <location>
        <begin position="1"/>
        <end position="25"/>
    </location>
</feature>
<dbReference type="GO" id="GO:0034220">
    <property type="term" value="P:monoatomic ion transmembrane transport"/>
    <property type="evidence" value="ECO:0007669"/>
    <property type="project" value="UniProtKB-KW"/>
</dbReference>
<keyword evidence="6" id="KW-0630">Potassium</keyword>
<keyword evidence="5" id="KW-0631">Potassium channel</keyword>
<keyword evidence="14" id="KW-1185">Reference proteome</keyword>
<accession>A0ABV0NS87</accession>
<evidence type="ECO:0000256" key="2">
    <source>
        <dbReference type="ARBA" id="ARBA00022448"/>
    </source>
</evidence>
<dbReference type="PANTHER" id="PTHR10027:SF33">
    <property type="entry name" value="CALCIUM-ACTIVATED POTASSIUM CHANNEL SUBUNIT ALPHA-1-RELATED"/>
    <property type="match status" value="1"/>
</dbReference>
<evidence type="ECO:0000256" key="11">
    <source>
        <dbReference type="SAM" id="SignalP"/>
    </source>
</evidence>
<evidence type="ECO:0000313" key="13">
    <source>
        <dbReference type="EMBL" id="MEQ2173398.1"/>
    </source>
</evidence>
<dbReference type="InterPro" id="IPR003148">
    <property type="entry name" value="RCK_N"/>
</dbReference>
<evidence type="ECO:0000256" key="3">
    <source>
        <dbReference type="ARBA" id="ARBA00022538"/>
    </source>
</evidence>
<dbReference type="Proteomes" id="UP001476798">
    <property type="component" value="Unassembled WGS sequence"/>
</dbReference>
<dbReference type="InterPro" id="IPR047871">
    <property type="entry name" value="K_chnl_Slo-like"/>
</dbReference>
<keyword evidence="11" id="KW-0732">Signal</keyword>
<evidence type="ECO:0000256" key="7">
    <source>
        <dbReference type="ARBA" id="ARBA00022989"/>
    </source>
</evidence>
<evidence type="ECO:0000256" key="4">
    <source>
        <dbReference type="ARBA" id="ARBA00022692"/>
    </source>
</evidence>
<comment type="caution">
    <text evidence="13">The sequence shown here is derived from an EMBL/GenBank/DDBJ whole genome shotgun (WGS) entry which is preliminary data.</text>
</comment>
<sequence>MKNIFFVDFVSCCLLVLLLFCPSFSRHIVVCGHITLESVSNFLKDFLHKDRDDVNVEIVFLHNISPNLELEALFKRHFTQVEFYQGSVLNPHDLARVK</sequence>
<keyword evidence="10 13" id="KW-0407">Ion channel</keyword>
<keyword evidence="8" id="KW-0406">Ion transport</keyword>
<reference evidence="13 14" key="1">
    <citation type="submission" date="2021-06" db="EMBL/GenBank/DDBJ databases">
        <authorList>
            <person name="Palmer J.M."/>
        </authorList>
    </citation>
    <scope>NUCLEOTIDE SEQUENCE [LARGE SCALE GENOMIC DNA]</scope>
    <source>
        <strain evidence="13 14">GA_2019</strain>
        <tissue evidence="13">Muscle</tissue>
    </source>
</reference>
<dbReference type="Pfam" id="PF22614">
    <property type="entry name" value="Slo-like_RCK"/>
    <property type="match status" value="1"/>
</dbReference>
<evidence type="ECO:0000256" key="10">
    <source>
        <dbReference type="ARBA" id="ARBA00023303"/>
    </source>
</evidence>
<dbReference type="EMBL" id="JAHRIO010045555">
    <property type="protein sequence ID" value="MEQ2173398.1"/>
    <property type="molecule type" value="Genomic_DNA"/>
</dbReference>
<feature type="non-terminal residue" evidence="13">
    <location>
        <position position="98"/>
    </location>
</feature>
<keyword evidence="9" id="KW-0472">Membrane</keyword>
<evidence type="ECO:0000256" key="1">
    <source>
        <dbReference type="ARBA" id="ARBA00004141"/>
    </source>
</evidence>
<evidence type="ECO:0000256" key="9">
    <source>
        <dbReference type="ARBA" id="ARBA00023136"/>
    </source>
</evidence>
<name>A0ABV0NS87_9TELE</name>
<evidence type="ECO:0000256" key="6">
    <source>
        <dbReference type="ARBA" id="ARBA00022958"/>
    </source>
</evidence>
<feature type="chain" id="PRO_5045610388" evidence="11">
    <location>
        <begin position="26"/>
        <end position="98"/>
    </location>
</feature>
<organism evidence="13 14">
    <name type="scientific">Goodea atripinnis</name>
    <dbReference type="NCBI Taxonomy" id="208336"/>
    <lineage>
        <taxon>Eukaryota</taxon>
        <taxon>Metazoa</taxon>
        <taxon>Chordata</taxon>
        <taxon>Craniata</taxon>
        <taxon>Vertebrata</taxon>
        <taxon>Euteleostomi</taxon>
        <taxon>Actinopterygii</taxon>
        <taxon>Neopterygii</taxon>
        <taxon>Teleostei</taxon>
        <taxon>Neoteleostei</taxon>
        <taxon>Acanthomorphata</taxon>
        <taxon>Ovalentaria</taxon>
        <taxon>Atherinomorphae</taxon>
        <taxon>Cyprinodontiformes</taxon>
        <taxon>Goodeidae</taxon>
        <taxon>Goodea</taxon>
    </lineage>
</organism>
<keyword evidence="3" id="KW-0633">Potassium transport</keyword>
<keyword evidence="4" id="KW-0812">Transmembrane</keyword>
<dbReference type="PANTHER" id="PTHR10027">
    <property type="entry name" value="CALCIUM-ACTIVATED POTASSIUM CHANNEL ALPHA CHAIN"/>
    <property type="match status" value="1"/>
</dbReference>
<proteinExistence type="predicted"/>
<gene>
    <name evidence="13" type="primary">KCNMA1_2</name>
    <name evidence="13" type="ORF">GOODEAATRI_031759</name>
</gene>
<evidence type="ECO:0000259" key="12">
    <source>
        <dbReference type="PROSITE" id="PS51201"/>
    </source>
</evidence>
<comment type="subcellular location">
    <subcellularLocation>
        <location evidence="1">Membrane</location>
        <topology evidence="1">Multi-pass membrane protein</topology>
    </subcellularLocation>
</comment>
<feature type="domain" description="RCK N-terminal" evidence="12">
    <location>
        <begin position="25"/>
        <end position="98"/>
    </location>
</feature>
<evidence type="ECO:0000256" key="5">
    <source>
        <dbReference type="ARBA" id="ARBA00022826"/>
    </source>
</evidence>
<dbReference type="PROSITE" id="PS51201">
    <property type="entry name" value="RCK_N"/>
    <property type="match status" value="1"/>
</dbReference>
<keyword evidence="7" id="KW-1133">Transmembrane helix</keyword>
<evidence type="ECO:0000256" key="8">
    <source>
        <dbReference type="ARBA" id="ARBA00023065"/>
    </source>
</evidence>
<keyword evidence="2" id="KW-0813">Transport</keyword>
<protein>
    <submittedName>
        <fullName evidence="13">Calcium-activated potassium channel subunit alpha-1</fullName>
    </submittedName>
</protein>
<evidence type="ECO:0000313" key="14">
    <source>
        <dbReference type="Proteomes" id="UP001476798"/>
    </source>
</evidence>